<evidence type="ECO:0000313" key="1">
    <source>
        <dbReference type="EMBL" id="PKK72220.1"/>
    </source>
</evidence>
<dbReference type="InterPro" id="IPR012337">
    <property type="entry name" value="RNaseH-like_sf"/>
</dbReference>
<evidence type="ECO:0000313" key="2">
    <source>
        <dbReference type="Proteomes" id="UP000233469"/>
    </source>
</evidence>
<sequence>MSWNLEGWITTIITDNGSNMKAAFPFLIQKNKCESIQRLPYAIIQLQADLCTSTNRDDKKDGNKLRKIILSEKEWELLDQLVDLLTPFERTTKDFSEGIYVTFSNMISIIKELIFNMACNLPLKFNTIISKLIVY</sequence>
<dbReference type="AlphaFoldDB" id="A0A2N1NEH0"/>
<dbReference type="SUPFAM" id="SSF53098">
    <property type="entry name" value="Ribonuclease H-like"/>
    <property type="match status" value="1"/>
</dbReference>
<reference evidence="1 2" key="1">
    <citation type="submission" date="2016-04" db="EMBL/GenBank/DDBJ databases">
        <title>Genome analyses suggest a sexual origin of heterokaryosis in a supposedly ancient asexual fungus.</title>
        <authorList>
            <person name="Ropars J."/>
            <person name="Sedzielewska K."/>
            <person name="Noel J."/>
            <person name="Charron P."/>
            <person name="Farinelli L."/>
            <person name="Marton T."/>
            <person name="Kruger M."/>
            <person name="Pelin A."/>
            <person name="Brachmann A."/>
            <person name="Corradi N."/>
        </authorList>
    </citation>
    <scope>NUCLEOTIDE SEQUENCE [LARGE SCALE GENOMIC DNA]</scope>
    <source>
        <strain evidence="1 2">C2</strain>
    </source>
</reference>
<proteinExistence type="predicted"/>
<gene>
    <name evidence="1" type="ORF">RhiirC2_777475</name>
</gene>
<reference evidence="1 2" key="2">
    <citation type="submission" date="2017-10" db="EMBL/GenBank/DDBJ databases">
        <title>Extensive intraspecific genome diversity in a model arbuscular mycorrhizal fungus.</title>
        <authorList>
            <person name="Chen E.C.H."/>
            <person name="Morin E."/>
            <person name="Baudet D."/>
            <person name="Noel J."/>
            <person name="Ndikumana S."/>
            <person name="Charron P."/>
            <person name="St-Onge C."/>
            <person name="Giorgi J."/>
            <person name="Grigoriev I.V."/>
            <person name="Roux C."/>
            <person name="Martin F.M."/>
            <person name="Corradi N."/>
        </authorList>
    </citation>
    <scope>NUCLEOTIDE SEQUENCE [LARGE SCALE GENOMIC DNA]</scope>
    <source>
        <strain evidence="1 2">C2</strain>
    </source>
</reference>
<accession>A0A2N1NEH0</accession>
<name>A0A2N1NEH0_9GLOM</name>
<comment type="caution">
    <text evidence="1">The sequence shown here is derived from an EMBL/GenBank/DDBJ whole genome shotgun (WGS) entry which is preliminary data.</text>
</comment>
<dbReference type="Proteomes" id="UP000233469">
    <property type="component" value="Unassembled WGS sequence"/>
</dbReference>
<organism evidence="1 2">
    <name type="scientific">Rhizophagus irregularis</name>
    <dbReference type="NCBI Taxonomy" id="588596"/>
    <lineage>
        <taxon>Eukaryota</taxon>
        <taxon>Fungi</taxon>
        <taxon>Fungi incertae sedis</taxon>
        <taxon>Mucoromycota</taxon>
        <taxon>Glomeromycotina</taxon>
        <taxon>Glomeromycetes</taxon>
        <taxon>Glomerales</taxon>
        <taxon>Glomeraceae</taxon>
        <taxon>Rhizophagus</taxon>
    </lineage>
</organism>
<dbReference type="VEuPathDB" id="FungiDB:RhiirA1_405729"/>
<protein>
    <submittedName>
        <fullName evidence="1">Uncharacterized protein</fullName>
    </submittedName>
</protein>
<dbReference type="EMBL" id="LLXL01000453">
    <property type="protein sequence ID" value="PKK72220.1"/>
    <property type="molecule type" value="Genomic_DNA"/>
</dbReference>